<sequence length="133" mass="13754">MTGSAIVLVGRILLSAMFILASFDKFGDIAGTTDYFAGLGLPMPGLVTRASGLFELIAGLCILIGFETAIAAYLLAAFCLVAAYIGHYGQGGDDPTLVLMNMQALMKNIAIAGGFLVLAIHGPGSLSVDARRN</sequence>
<comment type="caution">
    <text evidence="8">The sequence shown here is derived from an EMBL/GenBank/DDBJ whole genome shotgun (WGS) entry which is preliminary data.</text>
</comment>
<keyword evidence="3" id="KW-1003">Cell membrane</keyword>
<feature type="transmembrane region" description="Helical" evidence="7">
    <location>
        <begin position="43"/>
        <end position="63"/>
    </location>
</feature>
<keyword evidence="6 7" id="KW-0472">Membrane</keyword>
<keyword evidence="9" id="KW-1185">Reference proteome</keyword>
<accession>A0A6G4WCM9</accession>
<comment type="similarity">
    <text evidence="2">Belongs to the DoxX family.</text>
</comment>
<feature type="transmembrane region" description="Helical" evidence="7">
    <location>
        <begin position="70"/>
        <end position="89"/>
    </location>
</feature>
<name>A0A6G4WCM9_9HYPH</name>
<dbReference type="EMBL" id="JAAKZF010000018">
    <property type="protein sequence ID" value="NGO52521.1"/>
    <property type="molecule type" value="Genomic_DNA"/>
</dbReference>
<organism evidence="8 9">
    <name type="scientific">Allomesorhizobium camelthorni</name>
    <dbReference type="NCBI Taxonomy" id="475069"/>
    <lineage>
        <taxon>Bacteria</taxon>
        <taxon>Pseudomonadati</taxon>
        <taxon>Pseudomonadota</taxon>
        <taxon>Alphaproteobacteria</taxon>
        <taxon>Hyphomicrobiales</taxon>
        <taxon>Phyllobacteriaceae</taxon>
        <taxon>Allomesorhizobium</taxon>
    </lineage>
</organism>
<reference evidence="8 9" key="1">
    <citation type="submission" date="2020-02" db="EMBL/GenBank/DDBJ databases">
        <title>Genome sequence of strain CCNWXJ40-4.</title>
        <authorList>
            <person name="Gao J."/>
            <person name="Sun J."/>
        </authorList>
    </citation>
    <scope>NUCLEOTIDE SEQUENCE [LARGE SCALE GENOMIC DNA]</scope>
    <source>
        <strain evidence="8 9">CCNWXJ 40-4</strain>
    </source>
</reference>
<dbReference type="PANTHER" id="PTHR33452:SF1">
    <property type="entry name" value="INNER MEMBRANE PROTEIN YPHA-RELATED"/>
    <property type="match status" value="1"/>
</dbReference>
<gene>
    <name evidence="8" type="ORF">G6N73_15275</name>
</gene>
<comment type="subcellular location">
    <subcellularLocation>
        <location evidence="1">Cell membrane</location>
        <topology evidence="1">Multi-pass membrane protein</topology>
    </subcellularLocation>
</comment>
<dbReference type="GO" id="GO:0005886">
    <property type="term" value="C:plasma membrane"/>
    <property type="evidence" value="ECO:0007669"/>
    <property type="project" value="UniProtKB-SubCell"/>
</dbReference>
<evidence type="ECO:0000256" key="6">
    <source>
        <dbReference type="ARBA" id="ARBA00023136"/>
    </source>
</evidence>
<evidence type="ECO:0000313" key="9">
    <source>
        <dbReference type="Proteomes" id="UP001642900"/>
    </source>
</evidence>
<dbReference type="InterPro" id="IPR051907">
    <property type="entry name" value="DoxX-like_oxidoreductase"/>
</dbReference>
<keyword evidence="5 7" id="KW-1133">Transmembrane helix</keyword>
<evidence type="ECO:0000256" key="3">
    <source>
        <dbReference type="ARBA" id="ARBA00022475"/>
    </source>
</evidence>
<evidence type="ECO:0000256" key="5">
    <source>
        <dbReference type="ARBA" id="ARBA00022989"/>
    </source>
</evidence>
<proteinExistence type="inferred from homology"/>
<evidence type="ECO:0000313" key="8">
    <source>
        <dbReference type="EMBL" id="NGO52521.1"/>
    </source>
</evidence>
<evidence type="ECO:0000256" key="2">
    <source>
        <dbReference type="ARBA" id="ARBA00006679"/>
    </source>
</evidence>
<dbReference type="AlphaFoldDB" id="A0A6G4WCM9"/>
<dbReference type="Pfam" id="PF07681">
    <property type="entry name" value="DoxX"/>
    <property type="match status" value="1"/>
</dbReference>
<evidence type="ECO:0000256" key="7">
    <source>
        <dbReference type="SAM" id="Phobius"/>
    </source>
</evidence>
<feature type="transmembrane region" description="Helical" evidence="7">
    <location>
        <begin position="109"/>
        <end position="128"/>
    </location>
</feature>
<keyword evidence="4 7" id="KW-0812">Transmembrane</keyword>
<feature type="transmembrane region" description="Helical" evidence="7">
    <location>
        <begin position="5"/>
        <end position="23"/>
    </location>
</feature>
<dbReference type="InterPro" id="IPR032808">
    <property type="entry name" value="DoxX"/>
</dbReference>
<dbReference type="Proteomes" id="UP001642900">
    <property type="component" value="Unassembled WGS sequence"/>
</dbReference>
<dbReference type="PANTHER" id="PTHR33452">
    <property type="entry name" value="OXIDOREDUCTASE CATD-RELATED"/>
    <property type="match status" value="1"/>
</dbReference>
<dbReference type="RefSeq" id="WP_165028976.1">
    <property type="nucleotide sequence ID" value="NZ_JAAKZF010000018.1"/>
</dbReference>
<protein>
    <submittedName>
        <fullName evidence="8">DoxX family protein</fullName>
    </submittedName>
</protein>
<evidence type="ECO:0000256" key="4">
    <source>
        <dbReference type="ARBA" id="ARBA00022692"/>
    </source>
</evidence>
<evidence type="ECO:0000256" key="1">
    <source>
        <dbReference type="ARBA" id="ARBA00004651"/>
    </source>
</evidence>